<name>A0A7W3SQ16_9BACL</name>
<evidence type="ECO:0000313" key="1">
    <source>
        <dbReference type="EMBL" id="MBA9084118.1"/>
    </source>
</evidence>
<sequence length="42" mass="4705">MEQKNNAVLPVVDHAVKRHIPVGAICNAINFMAENKYLDILN</sequence>
<proteinExistence type="predicted"/>
<dbReference type="AlphaFoldDB" id="A0A7W3SQ16"/>
<reference evidence="1 2" key="1">
    <citation type="submission" date="2020-08" db="EMBL/GenBank/DDBJ databases">
        <title>Genomic Encyclopedia of Type Strains, Phase III (KMG-III): the genomes of soil and plant-associated and newly described type strains.</title>
        <authorList>
            <person name="Whitman W."/>
        </authorList>
    </citation>
    <scope>NUCLEOTIDE SEQUENCE [LARGE SCALE GENOMIC DNA]</scope>
    <source>
        <strain evidence="1 2">CECT 8693</strain>
    </source>
</reference>
<dbReference type="EMBL" id="JACJIP010000002">
    <property type="protein sequence ID" value="MBA9084118.1"/>
    <property type="molecule type" value="Genomic_DNA"/>
</dbReference>
<comment type="caution">
    <text evidence="1">The sequence shown here is derived from an EMBL/GenBank/DDBJ whole genome shotgun (WGS) entry which is preliminary data.</text>
</comment>
<dbReference type="RefSeq" id="WP_220482596.1">
    <property type="nucleotide sequence ID" value="NZ_JACJIP010000002.1"/>
</dbReference>
<organism evidence="1 2">
    <name type="scientific">Fontibacillus solani</name>
    <dbReference type="NCBI Taxonomy" id="1572857"/>
    <lineage>
        <taxon>Bacteria</taxon>
        <taxon>Bacillati</taxon>
        <taxon>Bacillota</taxon>
        <taxon>Bacilli</taxon>
        <taxon>Bacillales</taxon>
        <taxon>Paenibacillaceae</taxon>
        <taxon>Fontibacillus</taxon>
    </lineage>
</organism>
<keyword evidence="2" id="KW-1185">Reference proteome</keyword>
<accession>A0A7W3SQ16</accession>
<evidence type="ECO:0000313" key="2">
    <source>
        <dbReference type="Proteomes" id="UP000567067"/>
    </source>
</evidence>
<protein>
    <submittedName>
        <fullName evidence="1">Uncharacterized protein</fullName>
    </submittedName>
</protein>
<dbReference type="Proteomes" id="UP000567067">
    <property type="component" value="Unassembled WGS sequence"/>
</dbReference>
<gene>
    <name evidence="1" type="ORF">FHR92_000572</name>
</gene>